<feature type="region of interest" description="Disordered" evidence="2">
    <location>
        <begin position="1"/>
        <end position="27"/>
    </location>
</feature>
<evidence type="ECO:0000256" key="1">
    <source>
        <dbReference type="ARBA" id="ARBA00023115"/>
    </source>
</evidence>
<evidence type="ECO:0000313" key="3">
    <source>
        <dbReference type="EMBL" id="RKQ35053.1"/>
    </source>
</evidence>
<keyword evidence="4" id="KW-1185">Reference proteome</keyword>
<protein>
    <submittedName>
        <fullName evidence="3">Spermidine synthase</fullName>
    </submittedName>
</protein>
<keyword evidence="1" id="KW-0620">Polyamine biosynthesis</keyword>
<dbReference type="PANTHER" id="PTHR43317:SF1">
    <property type="entry name" value="THERMOSPERMINE SYNTHASE ACAULIS5"/>
    <property type="match status" value="1"/>
</dbReference>
<gene>
    <name evidence="3" type="ORF">C1C97_007215</name>
</gene>
<dbReference type="RefSeq" id="WP_121030899.1">
    <property type="nucleotide sequence ID" value="NZ_PNJG02000002.1"/>
</dbReference>
<dbReference type="OrthoDB" id="8221452at2"/>
<proteinExistence type="predicted"/>
<dbReference type="Gene3D" id="3.40.50.150">
    <property type="entry name" value="Vaccinia Virus protein VP39"/>
    <property type="match status" value="1"/>
</dbReference>
<sequence length="324" mass="35193">MSRKGQKKNRKQAAEPSRAASSDAPGLVERTWVTDTGTVELQQDSYVPGAWVLRVNGVPSSHIVPDRPDQLEFEYMRWFSTVLEEHVSSHLDPTALRVLHLGGGACTMARYLAWRYPQARQVVVELDAALATLVREWLDLPRAPLLRIRPGEARAVTESLTQASRDVVIRDVFAREQTPGHLRTLEFARHVDRVLAPSGLYLLNVGDTRNLKGTRAEIAALLEVFEHVAAVADAAMLKGRRYGNVVLAASHAPLPVAGSADAAALARELLGGSLPAQYKDTAWCRELAADTAPWHDKPADPIPEGPDAGAPAGEAAAPQDRNPV</sequence>
<name>A0A495A5H4_9MICC</name>
<organism evidence="3 4">
    <name type="scientific">Kocuria tytonis</name>
    <dbReference type="NCBI Taxonomy" id="2054280"/>
    <lineage>
        <taxon>Bacteria</taxon>
        <taxon>Bacillati</taxon>
        <taxon>Actinomycetota</taxon>
        <taxon>Actinomycetes</taxon>
        <taxon>Micrococcales</taxon>
        <taxon>Micrococcaceae</taxon>
        <taxon>Kocuria</taxon>
    </lineage>
</organism>
<dbReference type="Proteomes" id="UP000249516">
    <property type="component" value="Unassembled WGS sequence"/>
</dbReference>
<dbReference type="EMBL" id="PNJG02000002">
    <property type="protein sequence ID" value="RKQ35053.1"/>
    <property type="molecule type" value="Genomic_DNA"/>
</dbReference>
<dbReference type="PANTHER" id="PTHR43317">
    <property type="entry name" value="THERMOSPERMINE SYNTHASE ACAULIS5"/>
    <property type="match status" value="1"/>
</dbReference>
<dbReference type="InterPro" id="IPR029063">
    <property type="entry name" value="SAM-dependent_MTases_sf"/>
</dbReference>
<reference evidence="3 4" key="1">
    <citation type="submission" date="2018-10" db="EMBL/GenBank/DDBJ databases">
        <title>Kocuria tytouropygialis sp. nov., isolated from the uropygial gland of an American barn owl (Tyto furcata).</title>
        <authorList>
            <person name="Braun M.S."/>
            <person name="Wang E."/>
            <person name="Zimmermann S."/>
            <person name="Wagner H."/>
            <person name="Wink M."/>
        </authorList>
    </citation>
    <scope>NUCLEOTIDE SEQUENCE [LARGE SCALE GENOMIC DNA]</scope>
    <source>
        <strain evidence="3 4">442</strain>
    </source>
</reference>
<dbReference type="AlphaFoldDB" id="A0A495A5H4"/>
<dbReference type="NCBIfam" id="NF037959">
    <property type="entry name" value="MFS_SpdSyn"/>
    <property type="match status" value="1"/>
</dbReference>
<accession>A0A495A5H4</accession>
<feature type="compositionally biased region" description="Basic residues" evidence="2">
    <location>
        <begin position="1"/>
        <end position="11"/>
    </location>
</feature>
<feature type="compositionally biased region" description="Low complexity" evidence="2">
    <location>
        <begin position="305"/>
        <end position="318"/>
    </location>
</feature>
<evidence type="ECO:0000313" key="4">
    <source>
        <dbReference type="Proteomes" id="UP000249516"/>
    </source>
</evidence>
<comment type="caution">
    <text evidence="3">The sequence shown here is derived from an EMBL/GenBank/DDBJ whole genome shotgun (WGS) entry which is preliminary data.</text>
</comment>
<dbReference type="SUPFAM" id="SSF53335">
    <property type="entry name" value="S-adenosyl-L-methionine-dependent methyltransferases"/>
    <property type="match status" value="1"/>
</dbReference>
<dbReference type="GO" id="GO:0006596">
    <property type="term" value="P:polyamine biosynthetic process"/>
    <property type="evidence" value="ECO:0007669"/>
    <property type="project" value="UniProtKB-KW"/>
</dbReference>
<feature type="region of interest" description="Disordered" evidence="2">
    <location>
        <begin position="293"/>
        <end position="324"/>
    </location>
</feature>
<evidence type="ECO:0000256" key="2">
    <source>
        <dbReference type="SAM" id="MobiDB-lite"/>
    </source>
</evidence>